<accession>A0ABS6X532</accession>
<comment type="caution">
    <text evidence="4">The sequence shown here is derived from an EMBL/GenBank/DDBJ whole genome shotgun (WGS) entry which is preliminary data.</text>
</comment>
<evidence type="ECO:0000256" key="2">
    <source>
        <dbReference type="SAM" id="MobiDB-lite"/>
    </source>
</evidence>
<dbReference type="Pfam" id="PF12833">
    <property type="entry name" value="HTH_18"/>
    <property type="match status" value="1"/>
</dbReference>
<feature type="region of interest" description="Disordered" evidence="2">
    <location>
        <begin position="1"/>
        <end position="27"/>
    </location>
</feature>
<keyword evidence="1" id="KW-0238">DNA-binding</keyword>
<protein>
    <submittedName>
        <fullName evidence="4">AraC family transcriptional regulator</fullName>
    </submittedName>
</protein>
<dbReference type="EMBL" id="JAHWGL010000126">
    <property type="protein sequence ID" value="MBW3130819.1"/>
    <property type="molecule type" value="Genomic_DNA"/>
</dbReference>
<dbReference type="Proteomes" id="UP000826188">
    <property type="component" value="Unassembled WGS sequence"/>
</dbReference>
<reference evidence="4 5" key="1">
    <citation type="submission" date="2021-07" db="EMBL/GenBank/DDBJ databases">
        <title>Hymenobacter profundi sp. nov., isolated from deep-sea water.</title>
        <authorList>
            <person name="Kim M.K."/>
        </authorList>
    </citation>
    <scope>NUCLEOTIDE SEQUENCE [LARGE SCALE GENOMIC DNA]</scope>
    <source>
        <strain evidence="4 5">M2</strain>
    </source>
</reference>
<feature type="domain" description="HTH araC/xylS-type" evidence="3">
    <location>
        <begin position="200"/>
        <end position="298"/>
    </location>
</feature>
<dbReference type="RefSeq" id="WP_219161354.1">
    <property type="nucleotide sequence ID" value="NZ_JAHWGL010000126.1"/>
</dbReference>
<evidence type="ECO:0000256" key="1">
    <source>
        <dbReference type="ARBA" id="ARBA00023125"/>
    </source>
</evidence>
<dbReference type="PROSITE" id="PS01124">
    <property type="entry name" value="HTH_ARAC_FAMILY_2"/>
    <property type="match status" value="1"/>
</dbReference>
<organism evidence="4 5">
    <name type="scientific">Hymenobacter profundi</name>
    <dbReference type="NCBI Taxonomy" id="1982110"/>
    <lineage>
        <taxon>Bacteria</taxon>
        <taxon>Pseudomonadati</taxon>
        <taxon>Bacteroidota</taxon>
        <taxon>Cytophagia</taxon>
        <taxon>Cytophagales</taxon>
        <taxon>Hymenobacteraceae</taxon>
        <taxon>Hymenobacter</taxon>
    </lineage>
</organism>
<evidence type="ECO:0000259" key="3">
    <source>
        <dbReference type="PROSITE" id="PS01124"/>
    </source>
</evidence>
<evidence type="ECO:0000313" key="4">
    <source>
        <dbReference type="EMBL" id="MBW3130819.1"/>
    </source>
</evidence>
<keyword evidence="5" id="KW-1185">Reference proteome</keyword>
<dbReference type="PANTHER" id="PTHR43280:SF32">
    <property type="entry name" value="TRANSCRIPTIONAL REGULATORY PROTEIN"/>
    <property type="match status" value="1"/>
</dbReference>
<dbReference type="InterPro" id="IPR018060">
    <property type="entry name" value="HTH_AraC"/>
</dbReference>
<name>A0ABS6X532_9BACT</name>
<dbReference type="SMART" id="SM00342">
    <property type="entry name" value="HTH_ARAC"/>
    <property type="match status" value="1"/>
</dbReference>
<dbReference type="PANTHER" id="PTHR43280">
    <property type="entry name" value="ARAC-FAMILY TRANSCRIPTIONAL REGULATOR"/>
    <property type="match status" value="1"/>
</dbReference>
<gene>
    <name evidence="4" type="ORF">KYK14_19820</name>
</gene>
<proteinExistence type="predicted"/>
<evidence type="ECO:0000313" key="5">
    <source>
        <dbReference type="Proteomes" id="UP000826188"/>
    </source>
</evidence>
<sequence length="302" mass="33602">MAQPAPIPTSDSPEFLRRHMPHNPPLEHLTNTGSEAFFVVAVEQMYQHIPRAVPPTRAIAHSCLFLTSGTATMRVGTDSYTIQAGELLIVRAEQVFSFSPGDINTGFLCHFHPDFLLGTAASGVAYDFLQFWGKPYLSLDTATAGFVRQLLHRLLIEYQEHQLAYPDVLRAYLLALLSELNRAYAASSPGTPTAATQLTNRFKQLLATSLRELHQVGEYAERLHVTPNHLAKAVRTTTGKSPARWIEQTIVLEAKVLLYQSQLTISEVAQEVGVADPSYFSRLFRKHEGVTPLGFRKRMATS</sequence>